<keyword evidence="6 7" id="KW-0472">Membrane</keyword>
<feature type="transmembrane region" description="Helical" evidence="7">
    <location>
        <begin position="162"/>
        <end position="183"/>
    </location>
</feature>
<comment type="subcellular location">
    <subcellularLocation>
        <location evidence="1">Cell membrane</location>
        <topology evidence="1">Multi-pass membrane protein</topology>
    </subcellularLocation>
</comment>
<feature type="transmembrane region" description="Helical" evidence="7">
    <location>
        <begin position="468"/>
        <end position="487"/>
    </location>
</feature>
<dbReference type="RefSeq" id="WP_013076363.1">
    <property type="nucleotide sequence ID" value="NC_014098.1"/>
</dbReference>
<dbReference type="InterPro" id="IPR036259">
    <property type="entry name" value="MFS_trans_sf"/>
</dbReference>
<dbReference type="PRINTS" id="PR01036">
    <property type="entry name" value="TCRTETB"/>
</dbReference>
<gene>
    <name evidence="10" type="ordered locus">Btus_2416</name>
</gene>
<accession>D5WSR1</accession>
<dbReference type="SUPFAM" id="SSF103473">
    <property type="entry name" value="MFS general substrate transporter"/>
    <property type="match status" value="1"/>
</dbReference>
<evidence type="ECO:0000256" key="6">
    <source>
        <dbReference type="ARBA" id="ARBA00023136"/>
    </source>
</evidence>
<feature type="transmembrane region" description="Helical" evidence="7">
    <location>
        <begin position="135"/>
        <end position="156"/>
    </location>
</feature>
<dbReference type="GO" id="GO:0005886">
    <property type="term" value="C:plasma membrane"/>
    <property type="evidence" value="ECO:0007669"/>
    <property type="project" value="UniProtKB-SubCell"/>
</dbReference>
<dbReference type="PANTHER" id="PTHR23501:SF191">
    <property type="entry name" value="VACUOLAR BASIC AMINO ACID TRANSPORTER 4"/>
    <property type="match status" value="1"/>
</dbReference>
<keyword evidence="4 7" id="KW-0812">Transmembrane</keyword>
<evidence type="ECO:0000256" key="7">
    <source>
        <dbReference type="SAM" id="Phobius"/>
    </source>
</evidence>
<keyword evidence="11" id="KW-1185">Reference proteome</keyword>
<dbReference type="OrthoDB" id="146256at2"/>
<dbReference type="HOGENOM" id="CLU_000960_22_3_9"/>
<dbReference type="Proteomes" id="UP000002368">
    <property type="component" value="Chromosome"/>
</dbReference>
<sequence length="508" mass="52951">MKQTNRKWVTVCLMAAMFLSAMEATIVATAMPTIVGNLGGFSQFTWVFSIFLLTQAASIPIYGKLADLYGRKPVFAVGTGLFVIGSALCGLADSMPTLIAFRALQGLGAGAVQPIATTIIGDLYPGPERAKVQGLLSSMWAIAAIVGPALGGLLVQTIGWPWIFELNVPLGILTIIGIALFLHEKVERRGHQIDYLGAITLLIGISALLTALLQGGVAWPWTSGKILGLFAISALCLALFIWIETKAQEPMLSLPLLRRPVIAAANIAAVITGGITLGASSFLPTFAQGVLGTSAIVAGGTIVTVSIGWPVASTLSGKLIWRWGYRALEVAGLLFCTLGAILYLTISPSTPPWHMAAFSLVLGVGLGLASTTQIVAIQTSVPWQQRGIATGANMFARILGSTLGVAVMGTVVNAGLSRALSATPIARKYETADPISVTNLLLDPVRRAGLPPADLRVLSDALAHSIHSTFWVLLVAGILGTLIAFGMPGGVSQSAESGEQPETGHKSG</sequence>
<feature type="transmembrane region" description="Helical" evidence="7">
    <location>
        <begin position="398"/>
        <end position="416"/>
    </location>
</feature>
<dbReference type="Gene3D" id="1.20.1720.10">
    <property type="entry name" value="Multidrug resistance protein D"/>
    <property type="match status" value="1"/>
</dbReference>
<evidence type="ECO:0000256" key="8">
    <source>
        <dbReference type="SAM" id="SignalP"/>
    </source>
</evidence>
<dbReference type="PROSITE" id="PS50850">
    <property type="entry name" value="MFS"/>
    <property type="match status" value="1"/>
</dbReference>
<dbReference type="GO" id="GO:0022857">
    <property type="term" value="F:transmembrane transporter activity"/>
    <property type="evidence" value="ECO:0007669"/>
    <property type="project" value="InterPro"/>
</dbReference>
<evidence type="ECO:0000256" key="3">
    <source>
        <dbReference type="ARBA" id="ARBA00022475"/>
    </source>
</evidence>
<feature type="chain" id="PRO_5039601044" evidence="8">
    <location>
        <begin position="24"/>
        <end position="508"/>
    </location>
</feature>
<evidence type="ECO:0000259" key="9">
    <source>
        <dbReference type="PROSITE" id="PS50850"/>
    </source>
</evidence>
<feature type="transmembrane region" description="Helical" evidence="7">
    <location>
        <begin position="323"/>
        <end position="344"/>
    </location>
</feature>
<dbReference type="InterPro" id="IPR020846">
    <property type="entry name" value="MFS_dom"/>
</dbReference>
<evidence type="ECO:0000256" key="5">
    <source>
        <dbReference type="ARBA" id="ARBA00022989"/>
    </source>
</evidence>
<evidence type="ECO:0000313" key="10">
    <source>
        <dbReference type="EMBL" id="ADG07080.1"/>
    </source>
</evidence>
<dbReference type="Pfam" id="PF07690">
    <property type="entry name" value="MFS_1"/>
    <property type="match status" value="2"/>
</dbReference>
<keyword evidence="3" id="KW-1003">Cell membrane</keyword>
<feature type="transmembrane region" description="Helical" evidence="7">
    <location>
        <begin position="226"/>
        <end position="243"/>
    </location>
</feature>
<dbReference type="eggNOG" id="COG0477">
    <property type="taxonomic scope" value="Bacteria"/>
</dbReference>
<feature type="transmembrane region" description="Helical" evidence="7">
    <location>
        <begin position="99"/>
        <end position="123"/>
    </location>
</feature>
<dbReference type="PANTHER" id="PTHR23501">
    <property type="entry name" value="MAJOR FACILITATOR SUPERFAMILY"/>
    <property type="match status" value="1"/>
</dbReference>
<reference evidence="10 11" key="1">
    <citation type="journal article" date="2011" name="Stand. Genomic Sci.">
        <title>Complete genome sequence of the thermophilic, hydrogen-oxidizing Bacillus tusciae type strain (T2) and reclassification in the new genus, Kyrpidia gen. nov. as Kyrpidia tusciae comb. nov. and emendation of the family Alicyclobacillaceae da Costa and Rainey, 2010.</title>
        <authorList>
            <person name="Klenk H.P."/>
            <person name="Lapidus A."/>
            <person name="Chertkov O."/>
            <person name="Copeland A."/>
            <person name="Del Rio T.G."/>
            <person name="Nolan M."/>
            <person name="Lucas S."/>
            <person name="Chen F."/>
            <person name="Tice H."/>
            <person name="Cheng J.F."/>
            <person name="Han C."/>
            <person name="Bruce D."/>
            <person name="Goodwin L."/>
            <person name="Pitluck S."/>
            <person name="Pati A."/>
            <person name="Ivanova N."/>
            <person name="Mavromatis K."/>
            <person name="Daum C."/>
            <person name="Chen A."/>
            <person name="Palaniappan K."/>
            <person name="Chang Y.J."/>
            <person name="Land M."/>
            <person name="Hauser L."/>
            <person name="Jeffries C.D."/>
            <person name="Detter J.C."/>
            <person name="Rohde M."/>
            <person name="Abt B."/>
            <person name="Pukall R."/>
            <person name="Goker M."/>
            <person name="Bristow J."/>
            <person name="Markowitz V."/>
            <person name="Hugenholtz P."/>
            <person name="Eisen J.A."/>
        </authorList>
    </citation>
    <scope>NUCLEOTIDE SEQUENCE [LARGE SCALE GENOMIC DNA]</scope>
    <source>
        <strain evidence="10 11">DSM 2912</strain>
    </source>
</reference>
<feature type="transmembrane region" description="Helical" evidence="7">
    <location>
        <begin position="289"/>
        <end position="311"/>
    </location>
</feature>
<feature type="signal peptide" evidence="8">
    <location>
        <begin position="1"/>
        <end position="23"/>
    </location>
</feature>
<dbReference type="AlphaFoldDB" id="D5WSR1"/>
<protein>
    <submittedName>
        <fullName evidence="10">Drug resistance transporter, EmrB/QacA subfamily</fullName>
    </submittedName>
</protein>
<feature type="transmembrane region" description="Helical" evidence="7">
    <location>
        <begin position="263"/>
        <end position="283"/>
    </location>
</feature>
<feature type="transmembrane region" description="Helical" evidence="7">
    <location>
        <begin position="74"/>
        <end position="93"/>
    </location>
</feature>
<evidence type="ECO:0000256" key="1">
    <source>
        <dbReference type="ARBA" id="ARBA00004651"/>
    </source>
</evidence>
<organism evidence="10 11">
    <name type="scientific">Kyrpidia tusciae (strain DSM 2912 / NBRC 15312 / T2)</name>
    <name type="common">Bacillus tusciae</name>
    <dbReference type="NCBI Taxonomy" id="562970"/>
    <lineage>
        <taxon>Bacteria</taxon>
        <taxon>Bacillati</taxon>
        <taxon>Bacillota</taxon>
        <taxon>Bacilli</taxon>
        <taxon>Bacillales</taxon>
        <taxon>Alicyclobacillaceae</taxon>
        <taxon>Kyrpidia</taxon>
    </lineage>
</organism>
<keyword evidence="5 7" id="KW-1133">Transmembrane helix</keyword>
<dbReference type="InterPro" id="IPR011701">
    <property type="entry name" value="MFS"/>
</dbReference>
<feature type="domain" description="Major facilitator superfamily (MFS) profile" evidence="9">
    <location>
        <begin position="9"/>
        <end position="492"/>
    </location>
</feature>
<evidence type="ECO:0000256" key="4">
    <source>
        <dbReference type="ARBA" id="ARBA00022692"/>
    </source>
</evidence>
<proteinExistence type="predicted"/>
<dbReference type="CDD" id="cd17502">
    <property type="entry name" value="MFS_Azr1_MDR_like"/>
    <property type="match status" value="1"/>
</dbReference>
<dbReference type="EMBL" id="CP002017">
    <property type="protein sequence ID" value="ADG07080.1"/>
    <property type="molecule type" value="Genomic_DNA"/>
</dbReference>
<keyword evidence="8" id="KW-0732">Signal</keyword>
<feature type="transmembrane region" description="Helical" evidence="7">
    <location>
        <begin position="44"/>
        <end position="62"/>
    </location>
</feature>
<feature type="transmembrane region" description="Helical" evidence="7">
    <location>
        <begin position="356"/>
        <end position="377"/>
    </location>
</feature>
<dbReference type="KEGG" id="bts:Btus_2416"/>
<dbReference type="Gene3D" id="1.20.1250.20">
    <property type="entry name" value="MFS general substrate transporter like domains"/>
    <property type="match status" value="1"/>
</dbReference>
<evidence type="ECO:0000313" key="11">
    <source>
        <dbReference type="Proteomes" id="UP000002368"/>
    </source>
</evidence>
<evidence type="ECO:0000256" key="2">
    <source>
        <dbReference type="ARBA" id="ARBA00022448"/>
    </source>
</evidence>
<dbReference type="STRING" id="562970.Btus_2416"/>
<name>D5WSR1_KYRT2</name>
<dbReference type="FunFam" id="1.20.1720.10:FF:000004">
    <property type="entry name" value="EmrB/QacA family drug resistance transporter"/>
    <property type="match status" value="1"/>
</dbReference>
<keyword evidence="2" id="KW-0813">Transport</keyword>
<feature type="transmembrane region" description="Helical" evidence="7">
    <location>
        <begin position="195"/>
        <end position="214"/>
    </location>
</feature>